<evidence type="ECO:0000259" key="2">
    <source>
        <dbReference type="Pfam" id="PF14111"/>
    </source>
</evidence>
<keyword evidence="5" id="KW-1185">Reference proteome</keyword>
<evidence type="ECO:0000313" key="4">
    <source>
        <dbReference type="EMBL" id="MBA0847013.1"/>
    </source>
</evidence>
<dbReference type="AlphaFoldDB" id="A0A7J9KKM1"/>
<dbReference type="Proteomes" id="UP000593576">
    <property type="component" value="Unassembled WGS sequence"/>
</dbReference>
<feature type="region of interest" description="Disordered" evidence="1">
    <location>
        <begin position="244"/>
        <end position="263"/>
    </location>
</feature>
<dbReference type="InterPro" id="IPR025558">
    <property type="entry name" value="DUF4283"/>
</dbReference>
<dbReference type="OrthoDB" id="1000485at2759"/>
<name>A0A7J9KKM1_GOSSC</name>
<evidence type="ECO:0000259" key="3">
    <source>
        <dbReference type="Pfam" id="PF14392"/>
    </source>
</evidence>
<proteinExistence type="predicted"/>
<evidence type="ECO:0000313" key="5">
    <source>
        <dbReference type="Proteomes" id="UP000593576"/>
    </source>
</evidence>
<dbReference type="InterPro" id="IPR025836">
    <property type="entry name" value="Zn_knuckle_CX2CX4HX4C"/>
</dbReference>
<sequence>MEEALSNLRLLDDEEKAIQEDEGAVNGAYQFCQVGRCLTDNVVHFHSLRNTMADLWHPIGGICITELGEKRYLFQFFNEKFMRIRVCLDVTGPLKRKKKVLVGKSMMVYARFKYEKLSLFCFICGKLGWLQAANGSPYITENLASFNHGISINEGKDLRRNFRGFVGNKNLNPNLIPLGSVQYHGNNRQIKGRDGGNDALGADRLVYGPMDLVLDEEDDPIVLLEGKKRQRIVEGPRVFLDATAKSGSMDVSANSGDQSSRAQ</sequence>
<feature type="compositionally biased region" description="Polar residues" evidence="1">
    <location>
        <begin position="245"/>
        <end position="263"/>
    </location>
</feature>
<evidence type="ECO:0008006" key="6">
    <source>
        <dbReference type="Google" id="ProtNLM"/>
    </source>
</evidence>
<feature type="domain" description="DUF4283" evidence="2">
    <location>
        <begin position="29"/>
        <end position="80"/>
    </location>
</feature>
<feature type="domain" description="Zinc knuckle CX2CX4HX4C" evidence="3">
    <location>
        <begin position="88"/>
        <end position="128"/>
    </location>
</feature>
<organism evidence="4 5">
    <name type="scientific">Gossypium schwendimanii</name>
    <name type="common">Cotton</name>
    <dbReference type="NCBI Taxonomy" id="34291"/>
    <lineage>
        <taxon>Eukaryota</taxon>
        <taxon>Viridiplantae</taxon>
        <taxon>Streptophyta</taxon>
        <taxon>Embryophyta</taxon>
        <taxon>Tracheophyta</taxon>
        <taxon>Spermatophyta</taxon>
        <taxon>Magnoliopsida</taxon>
        <taxon>eudicotyledons</taxon>
        <taxon>Gunneridae</taxon>
        <taxon>Pentapetalae</taxon>
        <taxon>rosids</taxon>
        <taxon>malvids</taxon>
        <taxon>Malvales</taxon>
        <taxon>Malvaceae</taxon>
        <taxon>Malvoideae</taxon>
        <taxon>Gossypium</taxon>
    </lineage>
</organism>
<accession>A0A7J9KKM1</accession>
<comment type="caution">
    <text evidence="4">The sequence shown here is derived from an EMBL/GenBank/DDBJ whole genome shotgun (WGS) entry which is preliminary data.</text>
</comment>
<protein>
    <recommendedName>
        <fullName evidence="6">DUF4283 domain-containing protein</fullName>
    </recommendedName>
</protein>
<gene>
    <name evidence="4" type="ORF">Goshw_011143</name>
</gene>
<dbReference type="Pfam" id="PF14111">
    <property type="entry name" value="DUF4283"/>
    <property type="match status" value="1"/>
</dbReference>
<evidence type="ECO:0000256" key="1">
    <source>
        <dbReference type="SAM" id="MobiDB-lite"/>
    </source>
</evidence>
<reference evidence="4 5" key="1">
    <citation type="journal article" date="2019" name="Genome Biol. Evol.">
        <title>Insights into the evolution of the New World diploid cottons (Gossypium, subgenus Houzingenia) based on genome sequencing.</title>
        <authorList>
            <person name="Grover C.E."/>
            <person name="Arick M.A. 2nd"/>
            <person name="Thrash A."/>
            <person name="Conover J.L."/>
            <person name="Sanders W.S."/>
            <person name="Peterson D.G."/>
            <person name="Frelichowski J.E."/>
            <person name="Scheffler J.A."/>
            <person name="Scheffler B.E."/>
            <person name="Wendel J.F."/>
        </authorList>
    </citation>
    <scope>NUCLEOTIDE SEQUENCE [LARGE SCALE GENOMIC DNA]</scope>
    <source>
        <strain evidence="4">1</strain>
        <tissue evidence="4">Leaf</tissue>
    </source>
</reference>
<dbReference type="EMBL" id="JABFAF010000001">
    <property type="protein sequence ID" value="MBA0847013.1"/>
    <property type="molecule type" value="Genomic_DNA"/>
</dbReference>
<dbReference type="Pfam" id="PF14392">
    <property type="entry name" value="zf-CCHC_4"/>
    <property type="match status" value="1"/>
</dbReference>